<comment type="cofactor">
    <cofactor evidence="6">
        <name>Mn(2+)</name>
        <dbReference type="ChEBI" id="CHEBI:29035"/>
    </cofactor>
</comment>
<dbReference type="CDD" id="cd01295">
    <property type="entry name" value="AdeC"/>
    <property type="match status" value="1"/>
</dbReference>
<keyword evidence="3 6" id="KW-0378">Hydrolase</keyword>
<evidence type="ECO:0000256" key="4">
    <source>
        <dbReference type="ARBA" id="ARBA00023211"/>
    </source>
</evidence>
<dbReference type="PANTHER" id="PTHR11113:SF2">
    <property type="entry name" value="ADENINE DEAMINASE"/>
    <property type="match status" value="1"/>
</dbReference>
<dbReference type="Pfam" id="PF01979">
    <property type="entry name" value="Amidohydro_1"/>
    <property type="match status" value="1"/>
</dbReference>
<gene>
    <name evidence="6" type="primary">ade</name>
    <name evidence="9" type="ORF">AMJ44_11795</name>
</gene>
<dbReference type="InterPro" id="IPR006679">
    <property type="entry name" value="Adenine_deam"/>
</dbReference>
<protein>
    <recommendedName>
        <fullName evidence="2 6">Adenine deaminase</fullName>
        <shortName evidence="6">Adenase</shortName>
        <shortName evidence="6">Adenine aminase</shortName>
        <ecNumber evidence="2 6">3.5.4.2</ecNumber>
    </recommendedName>
</protein>
<dbReference type="HAMAP" id="MF_01518">
    <property type="entry name" value="Adenine_deamin"/>
    <property type="match status" value="1"/>
</dbReference>
<dbReference type="NCBIfam" id="TIGR01178">
    <property type="entry name" value="ade"/>
    <property type="match status" value="1"/>
</dbReference>
<sequence length="568" mass="61662">MNSLRERIAIARGERKADIVLKNGQLINVFSGEIYSADVAIHKSHIAGIGDYAGEEEIDLNGRYVAPGFIDSHLHIESAFLTPGELARAVVPHGTTALICDPHEIANVLGVAGIKYLLEASEGLPLDMFFTIPSCVPATELESSGAKIRVEDILSLLKKDRVIKLGEMMNFPGVLGGKKEILDKIEATGEIGVEGHAPGLTGKDLNAYISAGIYSDHETTALEEAREKLKAGMQILVREGSSAKNLEAILPLINAANARFFSFCTDDIYPRDLEEGHLNIIIKKAVSLKLDPVLAVQLATINPARYYNLRGYGAVAPGYFADINVLSNLEDFGLDMVFKRGKMVASRGRALFEVKHKKNKDVRGTIHIKPFEMEALEIEAKSDYAKAIELVPEQILTKSILVPIKKKGNQVVSDPDSDILKLVVVERHKSTGNIGLGLVKGFGLKMGALATSVAHDSHNIICVGVDDEDILSAIRRVVELDGGMVAVRGGLVLAELPLPVAGLISDEPLKNVLENQKKLDKVLEELGCKMEHPFGVLSFLTLPVIPEVRLTDKGLVDVAKFKIVNLFE</sequence>
<evidence type="ECO:0000256" key="3">
    <source>
        <dbReference type="ARBA" id="ARBA00022801"/>
    </source>
</evidence>
<evidence type="ECO:0000256" key="2">
    <source>
        <dbReference type="ARBA" id="ARBA00012782"/>
    </source>
</evidence>
<dbReference type="InterPro" id="IPR026912">
    <property type="entry name" value="Adenine_deam_C"/>
</dbReference>
<keyword evidence="4 6" id="KW-0464">Manganese</keyword>
<dbReference type="PATRIC" id="fig|1703775.3.peg.1358"/>
<accession>A0A0S7XR28</accession>
<dbReference type="InterPro" id="IPR006680">
    <property type="entry name" value="Amidohydro-rel"/>
</dbReference>
<comment type="similarity">
    <text evidence="1 6">Belongs to the metallo-dependent hydrolases superfamily. Adenine deaminase family.</text>
</comment>
<dbReference type="EC" id="3.5.4.2" evidence="2 6"/>
<evidence type="ECO:0000313" key="9">
    <source>
        <dbReference type="EMBL" id="KPJ64946.1"/>
    </source>
</evidence>
<name>A0A0S7XR28_UNCSA</name>
<dbReference type="AlphaFoldDB" id="A0A0S7XR28"/>
<feature type="domain" description="Amidohydrolase-related" evidence="7">
    <location>
        <begin position="64"/>
        <end position="344"/>
    </location>
</feature>
<comment type="catalytic activity">
    <reaction evidence="5 6">
        <text>adenine + H2O + H(+) = hypoxanthine + NH4(+)</text>
        <dbReference type="Rhea" id="RHEA:23688"/>
        <dbReference type="ChEBI" id="CHEBI:15377"/>
        <dbReference type="ChEBI" id="CHEBI:15378"/>
        <dbReference type="ChEBI" id="CHEBI:16708"/>
        <dbReference type="ChEBI" id="CHEBI:17368"/>
        <dbReference type="ChEBI" id="CHEBI:28938"/>
        <dbReference type="EC" id="3.5.4.2"/>
    </reaction>
</comment>
<dbReference type="Gene3D" id="3.20.20.140">
    <property type="entry name" value="Metal-dependent hydrolases"/>
    <property type="match status" value="1"/>
</dbReference>
<dbReference type="InterPro" id="IPR032466">
    <property type="entry name" value="Metal_Hydrolase"/>
</dbReference>
<reference evidence="9 10" key="1">
    <citation type="journal article" date="2015" name="Microbiome">
        <title>Genomic resolution of linkages in carbon, nitrogen, and sulfur cycling among widespread estuary sediment bacteria.</title>
        <authorList>
            <person name="Baker B.J."/>
            <person name="Lazar C.S."/>
            <person name="Teske A.P."/>
            <person name="Dick G.J."/>
        </authorList>
    </citation>
    <scope>NUCLEOTIDE SEQUENCE [LARGE SCALE GENOMIC DNA]</scope>
    <source>
        <strain evidence="9">DG_54_3</strain>
    </source>
</reference>
<evidence type="ECO:0000259" key="7">
    <source>
        <dbReference type="Pfam" id="PF01979"/>
    </source>
</evidence>
<dbReference type="Proteomes" id="UP000051861">
    <property type="component" value="Unassembled WGS sequence"/>
</dbReference>
<evidence type="ECO:0000256" key="5">
    <source>
        <dbReference type="ARBA" id="ARBA00047720"/>
    </source>
</evidence>
<evidence type="ECO:0000313" key="10">
    <source>
        <dbReference type="Proteomes" id="UP000051861"/>
    </source>
</evidence>
<evidence type="ECO:0000259" key="8">
    <source>
        <dbReference type="Pfam" id="PF13382"/>
    </source>
</evidence>
<feature type="domain" description="Adenine deaminase C-terminal" evidence="8">
    <location>
        <begin position="394"/>
        <end position="562"/>
    </location>
</feature>
<dbReference type="GO" id="GO:0000034">
    <property type="term" value="F:adenine deaminase activity"/>
    <property type="evidence" value="ECO:0007669"/>
    <property type="project" value="UniProtKB-UniRule"/>
</dbReference>
<proteinExistence type="inferred from homology"/>
<dbReference type="InterPro" id="IPR011059">
    <property type="entry name" value="Metal-dep_hydrolase_composite"/>
</dbReference>
<dbReference type="Gene3D" id="2.30.40.10">
    <property type="entry name" value="Urease, subunit C, domain 1"/>
    <property type="match status" value="1"/>
</dbReference>
<dbReference type="PANTHER" id="PTHR11113">
    <property type="entry name" value="N-ACETYLGLUCOSAMINE-6-PHOSPHATE DEACETYLASE"/>
    <property type="match status" value="1"/>
</dbReference>
<dbReference type="EMBL" id="LIZX01000155">
    <property type="protein sequence ID" value="KPJ64946.1"/>
    <property type="molecule type" value="Genomic_DNA"/>
</dbReference>
<organism evidence="9 10">
    <name type="scientific">candidate division WOR-1 bacterium DG_54_3</name>
    <dbReference type="NCBI Taxonomy" id="1703775"/>
    <lineage>
        <taxon>Bacteria</taxon>
        <taxon>Bacillati</taxon>
        <taxon>Saganbacteria</taxon>
    </lineage>
</organism>
<evidence type="ECO:0000256" key="6">
    <source>
        <dbReference type="HAMAP-Rule" id="MF_01518"/>
    </source>
</evidence>
<dbReference type="SUPFAM" id="SSF51338">
    <property type="entry name" value="Composite domain of metallo-dependent hydrolases"/>
    <property type="match status" value="1"/>
</dbReference>
<dbReference type="SUPFAM" id="SSF51556">
    <property type="entry name" value="Metallo-dependent hydrolases"/>
    <property type="match status" value="1"/>
</dbReference>
<evidence type="ECO:0000256" key="1">
    <source>
        <dbReference type="ARBA" id="ARBA00006773"/>
    </source>
</evidence>
<dbReference type="Pfam" id="PF13382">
    <property type="entry name" value="Adenine_deam_C"/>
    <property type="match status" value="1"/>
</dbReference>
<dbReference type="GO" id="GO:0006146">
    <property type="term" value="P:adenine catabolic process"/>
    <property type="evidence" value="ECO:0007669"/>
    <property type="project" value="InterPro"/>
</dbReference>
<comment type="caution">
    <text evidence="9">The sequence shown here is derived from an EMBL/GenBank/DDBJ whole genome shotgun (WGS) entry which is preliminary data.</text>
</comment>